<name>A0A438D9I4_VITVI</name>
<dbReference type="AlphaFoldDB" id="A0A438D9I4"/>
<dbReference type="EMBL" id="QGNW01001726">
    <property type="protein sequence ID" value="RVW32127.1"/>
    <property type="molecule type" value="Genomic_DNA"/>
</dbReference>
<evidence type="ECO:0000313" key="2">
    <source>
        <dbReference type="Proteomes" id="UP000288805"/>
    </source>
</evidence>
<dbReference type="Proteomes" id="UP000288805">
    <property type="component" value="Unassembled WGS sequence"/>
</dbReference>
<protein>
    <submittedName>
        <fullName evidence="1">Uncharacterized protein</fullName>
    </submittedName>
</protein>
<sequence>MLKGAKGKLVDELSEVLWAYRTTSKWSMGATPFALAYEMKAIIPTKIDMPTVKTTVQDQRDNDEKLIRQLDWADKK</sequence>
<gene>
    <name evidence="1" type="ORF">CK203_080539</name>
</gene>
<proteinExistence type="predicted"/>
<dbReference type="GO" id="GO:0003676">
    <property type="term" value="F:nucleic acid binding"/>
    <property type="evidence" value="ECO:0007669"/>
    <property type="project" value="InterPro"/>
</dbReference>
<dbReference type="InterPro" id="IPR036397">
    <property type="entry name" value="RNaseH_sf"/>
</dbReference>
<organism evidence="1 2">
    <name type="scientific">Vitis vinifera</name>
    <name type="common">Grape</name>
    <dbReference type="NCBI Taxonomy" id="29760"/>
    <lineage>
        <taxon>Eukaryota</taxon>
        <taxon>Viridiplantae</taxon>
        <taxon>Streptophyta</taxon>
        <taxon>Embryophyta</taxon>
        <taxon>Tracheophyta</taxon>
        <taxon>Spermatophyta</taxon>
        <taxon>Magnoliopsida</taxon>
        <taxon>eudicotyledons</taxon>
        <taxon>Gunneridae</taxon>
        <taxon>Pentapetalae</taxon>
        <taxon>rosids</taxon>
        <taxon>Vitales</taxon>
        <taxon>Vitaceae</taxon>
        <taxon>Viteae</taxon>
        <taxon>Vitis</taxon>
    </lineage>
</organism>
<dbReference type="PANTHER" id="PTHR48475">
    <property type="entry name" value="RIBONUCLEASE H"/>
    <property type="match status" value="1"/>
</dbReference>
<comment type="caution">
    <text evidence="1">The sequence shown here is derived from an EMBL/GenBank/DDBJ whole genome shotgun (WGS) entry which is preliminary data.</text>
</comment>
<accession>A0A438D9I4</accession>
<dbReference type="Gene3D" id="3.30.420.10">
    <property type="entry name" value="Ribonuclease H-like superfamily/Ribonuclease H"/>
    <property type="match status" value="1"/>
</dbReference>
<evidence type="ECO:0000313" key="1">
    <source>
        <dbReference type="EMBL" id="RVW32127.1"/>
    </source>
</evidence>
<dbReference type="PANTHER" id="PTHR48475:SF1">
    <property type="entry name" value="RNASE H TYPE-1 DOMAIN-CONTAINING PROTEIN"/>
    <property type="match status" value="1"/>
</dbReference>
<reference evidence="1 2" key="1">
    <citation type="journal article" date="2018" name="PLoS Genet.">
        <title>Population sequencing reveals clonal diversity and ancestral inbreeding in the grapevine cultivar Chardonnay.</title>
        <authorList>
            <person name="Roach M.J."/>
            <person name="Johnson D.L."/>
            <person name="Bohlmann J."/>
            <person name="van Vuuren H.J."/>
            <person name="Jones S.J."/>
            <person name="Pretorius I.S."/>
            <person name="Schmidt S.A."/>
            <person name="Borneman A.R."/>
        </authorList>
    </citation>
    <scope>NUCLEOTIDE SEQUENCE [LARGE SCALE GENOMIC DNA]</scope>
    <source>
        <strain evidence="2">cv. Chardonnay</strain>
        <tissue evidence="1">Leaf</tissue>
    </source>
</reference>